<dbReference type="Pfam" id="PF01425">
    <property type="entry name" value="Amidase"/>
    <property type="match status" value="1"/>
</dbReference>
<name>A0A1H7VN41_STRJI</name>
<evidence type="ECO:0000256" key="1">
    <source>
        <dbReference type="ARBA" id="ARBA00009199"/>
    </source>
</evidence>
<evidence type="ECO:0000313" key="4">
    <source>
        <dbReference type="Proteomes" id="UP000183015"/>
    </source>
</evidence>
<accession>A0A1H7VN41</accession>
<dbReference type="STRING" id="235985.SAMN05414137_118128"/>
<keyword evidence="4" id="KW-1185">Reference proteome</keyword>
<dbReference type="SUPFAM" id="SSF75304">
    <property type="entry name" value="Amidase signature (AS) enzymes"/>
    <property type="match status" value="1"/>
</dbReference>
<evidence type="ECO:0000259" key="2">
    <source>
        <dbReference type="Pfam" id="PF01425"/>
    </source>
</evidence>
<dbReference type="InterPro" id="IPR036928">
    <property type="entry name" value="AS_sf"/>
</dbReference>
<dbReference type="AlphaFoldDB" id="A0A1H7VN41"/>
<dbReference type="PROSITE" id="PS00571">
    <property type="entry name" value="AMIDASES"/>
    <property type="match status" value="1"/>
</dbReference>
<dbReference type="EMBL" id="FOAZ01000018">
    <property type="protein sequence ID" value="SEM10227.1"/>
    <property type="molecule type" value="Genomic_DNA"/>
</dbReference>
<dbReference type="Gene3D" id="3.90.1300.10">
    <property type="entry name" value="Amidase signature (AS) domain"/>
    <property type="match status" value="1"/>
</dbReference>
<evidence type="ECO:0000313" key="3">
    <source>
        <dbReference type="EMBL" id="SEM10227.1"/>
    </source>
</evidence>
<sequence>MTDLHDLTALEQGALIARGELTPPELTEHYLDRVERLNEVVGAYVTVTAELARAQAAAAGRAAAAARREGRVLSPLHGVPVPVKDSVAVAGVRTTYGSGVHGGHVPTHDADVVSRLRQAGTVLLGRTNTPEFELSSYTENRVAPIARTPWDLNRSAGGSSGGAAAAVASGLAPVAHGSDSAGSIRIPASVCGLYGIKPSRGRVSTGPDHHDVSGLTTSGPLARTVADAAALLDVMTGEAPGAPFAAPAPPDGGFLGAASRAPGRLRVALVTTPAVPGVEVHPDCTAAVLATAALLSELGHEVVPAELPKDGLLGRVFPVVWSVLATLHRVPPGAEAELMPLTRHLRRAGAGFTGHEFAEGVRGFRVVGERLAAAFADHDVILTPTLAQPPLAVGELRNDADPAAELAGMVAWSPFTALYNVTGRPAVTLPLHWTVDGLPVGVMLGGRYGDEGTLISLSAQLEAARPWAERKPPVWVRA</sequence>
<dbReference type="InterPro" id="IPR023631">
    <property type="entry name" value="Amidase_dom"/>
</dbReference>
<protein>
    <submittedName>
        <fullName evidence="3">Amidase</fullName>
    </submittedName>
</protein>
<dbReference type="RefSeq" id="WP_042446178.1">
    <property type="nucleotide sequence ID" value="NZ_BBPN01000010.1"/>
</dbReference>
<comment type="similarity">
    <text evidence="1">Belongs to the amidase family.</text>
</comment>
<dbReference type="Proteomes" id="UP000183015">
    <property type="component" value="Unassembled WGS sequence"/>
</dbReference>
<dbReference type="eggNOG" id="COG0154">
    <property type="taxonomic scope" value="Bacteria"/>
</dbReference>
<gene>
    <name evidence="3" type="ORF">SAMN05414137_118128</name>
</gene>
<dbReference type="GO" id="GO:0003824">
    <property type="term" value="F:catalytic activity"/>
    <property type="evidence" value="ECO:0007669"/>
    <property type="project" value="InterPro"/>
</dbReference>
<proteinExistence type="inferred from homology"/>
<organism evidence="3 4">
    <name type="scientific">Streptacidiphilus jiangxiensis</name>
    <dbReference type="NCBI Taxonomy" id="235985"/>
    <lineage>
        <taxon>Bacteria</taxon>
        <taxon>Bacillati</taxon>
        <taxon>Actinomycetota</taxon>
        <taxon>Actinomycetes</taxon>
        <taxon>Kitasatosporales</taxon>
        <taxon>Streptomycetaceae</taxon>
        <taxon>Streptacidiphilus</taxon>
    </lineage>
</organism>
<dbReference type="PANTHER" id="PTHR11895">
    <property type="entry name" value="TRANSAMIDASE"/>
    <property type="match status" value="1"/>
</dbReference>
<feature type="domain" description="Amidase" evidence="2">
    <location>
        <begin position="25"/>
        <end position="454"/>
    </location>
</feature>
<dbReference type="InterPro" id="IPR000120">
    <property type="entry name" value="Amidase"/>
</dbReference>
<dbReference type="PANTHER" id="PTHR11895:SF7">
    <property type="entry name" value="GLUTAMYL-TRNA(GLN) AMIDOTRANSFERASE SUBUNIT A, MITOCHONDRIAL"/>
    <property type="match status" value="1"/>
</dbReference>
<reference evidence="4" key="1">
    <citation type="submission" date="2016-10" db="EMBL/GenBank/DDBJ databases">
        <authorList>
            <person name="Varghese N."/>
        </authorList>
    </citation>
    <scope>NUCLEOTIDE SEQUENCE [LARGE SCALE GENOMIC DNA]</scope>
    <source>
        <strain evidence="4">DSM 45096 / BCRC 16803 / CGMCC 4.1857 / CIP 109030 / JCM 12277 / KCTC 19219 / NBRC 100920 / 33214</strain>
    </source>
</reference>
<dbReference type="OrthoDB" id="5175573at2"/>
<dbReference type="InterPro" id="IPR020556">
    <property type="entry name" value="Amidase_CS"/>
</dbReference>